<proteinExistence type="predicted"/>
<dbReference type="SUPFAM" id="SSF53335">
    <property type="entry name" value="S-adenosyl-L-methionine-dependent methyltransferases"/>
    <property type="match status" value="1"/>
</dbReference>
<dbReference type="AlphaFoldDB" id="A0A841IP78"/>
<dbReference type="EMBL" id="JACHJO010000005">
    <property type="protein sequence ID" value="MBB6119990.1"/>
    <property type="molecule type" value="Genomic_DNA"/>
</dbReference>
<dbReference type="Proteomes" id="UP000536604">
    <property type="component" value="Unassembled WGS sequence"/>
</dbReference>
<dbReference type="GO" id="GO:0008168">
    <property type="term" value="F:methyltransferase activity"/>
    <property type="evidence" value="ECO:0007669"/>
    <property type="project" value="UniProtKB-KW"/>
</dbReference>
<dbReference type="RefSeq" id="WP_184290599.1">
    <property type="nucleotide sequence ID" value="NZ_JACHJO010000005.1"/>
</dbReference>
<organism evidence="4 5">
    <name type="scientific">Nocardiopsis algeriensis</name>
    <dbReference type="NCBI Taxonomy" id="1478215"/>
    <lineage>
        <taxon>Bacteria</taxon>
        <taxon>Bacillati</taxon>
        <taxon>Actinomycetota</taxon>
        <taxon>Actinomycetes</taxon>
        <taxon>Streptosporangiales</taxon>
        <taxon>Nocardiopsidaceae</taxon>
        <taxon>Nocardiopsis</taxon>
    </lineage>
</organism>
<keyword evidence="5" id="KW-1185">Reference proteome</keyword>
<dbReference type="InterPro" id="IPR041698">
    <property type="entry name" value="Methyltransf_25"/>
</dbReference>
<evidence type="ECO:0000313" key="4">
    <source>
        <dbReference type="EMBL" id="MBB6119990.1"/>
    </source>
</evidence>
<comment type="caution">
    <text evidence="4">The sequence shown here is derived from an EMBL/GenBank/DDBJ whole genome shotgun (WGS) entry which is preliminary data.</text>
</comment>
<accession>A0A841IP78</accession>
<gene>
    <name evidence="4" type="ORF">FHS13_001941</name>
</gene>
<name>A0A841IP78_9ACTN</name>
<dbReference type="PANTHER" id="PTHR43861:SF1">
    <property type="entry name" value="TRANS-ACONITATE 2-METHYLTRANSFERASE"/>
    <property type="match status" value="1"/>
</dbReference>
<dbReference type="InterPro" id="IPR029063">
    <property type="entry name" value="SAM-dependent_MTases_sf"/>
</dbReference>
<evidence type="ECO:0000256" key="1">
    <source>
        <dbReference type="ARBA" id="ARBA00022603"/>
    </source>
</evidence>
<evidence type="ECO:0000313" key="5">
    <source>
        <dbReference type="Proteomes" id="UP000536604"/>
    </source>
</evidence>
<keyword evidence="1 4" id="KW-0489">Methyltransferase</keyword>
<dbReference type="GO" id="GO:0032259">
    <property type="term" value="P:methylation"/>
    <property type="evidence" value="ECO:0007669"/>
    <property type="project" value="UniProtKB-KW"/>
</dbReference>
<feature type="domain" description="Methyltransferase" evidence="3">
    <location>
        <begin position="54"/>
        <end position="142"/>
    </location>
</feature>
<keyword evidence="2 4" id="KW-0808">Transferase</keyword>
<sequence length="220" mass="23279">MPESAPWTATRDAYDGIAEHYAAFAAERFLADPLDQAMLPALAALIEAAGGGPVADVGCGPGHLTAHLDSLGARAFGLDLSPAMVALARRTHPGLHFAVAAMDRLPLEDASLSGLLAHYSIIHTPPRGLPAVLAEFHRALAPQALLLLSFQAHDRPGRLAEPFDHKVAPAHRYSPDEVARLLGRIGIDEVARLVVAAGEDPVRGFPQAHLLARRRAHAVA</sequence>
<protein>
    <submittedName>
        <fullName evidence="4">SAM-dependent methyltransferase</fullName>
    </submittedName>
</protein>
<dbReference type="PANTHER" id="PTHR43861">
    <property type="entry name" value="TRANS-ACONITATE 2-METHYLTRANSFERASE-RELATED"/>
    <property type="match status" value="1"/>
</dbReference>
<evidence type="ECO:0000256" key="2">
    <source>
        <dbReference type="ARBA" id="ARBA00022679"/>
    </source>
</evidence>
<evidence type="ECO:0000259" key="3">
    <source>
        <dbReference type="Pfam" id="PF13649"/>
    </source>
</evidence>
<dbReference type="CDD" id="cd02440">
    <property type="entry name" value="AdoMet_MTases"/>
    <property type="match status" value="1"/>
</dbReference>
<dbReference type="Gene3D" id="3.40.50.150">
    <property type="entry name" value="Vaccinia Virus protein VP39"/>
    <property type="match status" value="1"/>
</dbReference>
<reference evidence="4 5" key="1">
    <citation type="submission" date="2020-08" db="EMBL/GenBank/DDBJ databases">
        <title>Genomic Encyclopedia of Type Strains, Phase III (KMG-III): the genomes of soil and plant-associated and newly described type strains.</title>
        <authorList>
            <person name="Whitman W."/>
        </authorList>
    </citation>
    <scope>NUCLEOTIDE SEQUENCE [LARGE SCALE GENOMIC DNA]</scope>
    <source>
        <strain evidence="4 5">CECT 8712</strain>
    </source>
</reference>
<dbReference type="Pfam" id="PF13649">
    <property type="entry name" value="Methyltransf_25"/>
    <property type="match status" value="1"/>
</dbReference>